<reference evidence="4" key="1">
    <citation type="submission" date="2020-04" db="EMBL/GenBank/DDBJ databases">
        <title>Deep metagenomics examines the oral microbiome during advanced dental caries in children, revealing novel taxa and co-occurrences with host molecules.</title>
        <authorList>
            <person name="Baker J.L."/>
            <person name="Morton J.T."/>
            <person name="Dinis M."/>
            <person name="Alvarez R."/>
            <person name="Tran N.C."/>
            <person name="Knight R."/>
            <person name="Edlund A."/>
        </authorList>
    </citation>
    <scope>NUCLEOTIDE SEQUENCE</scope>
    <source>
        <strain evidence="4">JCVI_25_bin.9</strain>
    </source>
</reference>
<dbReference type="RefSeq" id="WP_025791562.1">
    <property type="nucleotide sequence ID" value="NZ_CAUPFN010000033.1"/>
</dbReference>
<keyword evidence="1" id="KW-0472">Membrane</keyword>
<evidence type="ECO:0000259" key="3">
    <source>
        <dbReference type="Pfam" id="PF16344"/>
    </source>
</evidence>
<keyword evidence="1" id="KW-1133">Transmembrane helix</keyword>
<evidence type="ECO:0000313" key="4">
    <source>
        <dbReference type="EMBL" id="MBF1414147.1"/>
    </source>
</evidence>
<dbReference type="EMBL" id="JABZSQ010000009">
    <property type="protein sequence ID" value="MBF1414147.1"/>
    <property type="molecule type" value="Genomic_DNA"/>
</dbReference>
<evidence type="ECO:0000256" key="1">
    <source>
        <dbReference type="SAM" id="Phobius"/>
    </source>
</evidence>
<protein>
    <submittedName>
        <fullName evidence="4">FecR family protein</fullName>
    </submittedName>
</protein>
<dbReference type="PANTHER" id="PTHR30273">
    <property type="entry name" value="PERIPLASMIC SIGNAL SENSOR AND SIGMA FACTOR ACTIVATOR FECR-RELATED"/>
    <property type="match status" value="1"/>
</dbReference>
<name>A0A930HXZ4_9BACT</name>
<dbReference type="AlphaFoldDB" id="A0A930HXZ4"/>
<dbReference type="GO" id="GO:0016989">
    <property type="term" value="F:sigma factor antagonist activity"/>
    <property type="evidence" value="ECO:0007669"/>
    <property type="project" value="TreeGrafter"/>
</dbReference>
<dbReference type="Pfam" id="PF04773">
    <property type="entry name" value="FecR"/>
    <property type="match status" value="1"/>
</dbReference>
<dbReference type="Proteomes" id="UP000757461">
    <property type="component" value="Unassembled WGS sequence"/>
</dbReference>
<feature type="transmembrane region" description="Helical" evidence="1">
    <location>
        <begin position="86"/>
        <end position="107"/>
    </location>
</feature>
<dbReference type="Gene3D" id="3.55.50.30">
    <property type="match status" value="1"/>
</dbReference>
<gene>
    <name evidence="4" type="ORF">HXN33_01080</name>
</gene>
<dbReference type="InterPro" id="IPR012373">
    <property type="entry name" value="Ferrdict_sens_TM"/>
</dbReference>
<feature type="domain" description="FecR protein" evidence="2">
    <location>
        <begin position="118"/>
        <end position="207"/>
    </location>
</feature>
<evidence type="ECO:0000259" key="2">
    <source>
        <dbReference type="Pfam" id="PF04773"/>
    </source>
</evidence>
<dbReference type="Gene3D" id="2.60.120.1440">
    <property type="match status" value="1"/>
</dbReference>
<comment type="caution">
    <text evidence="4">The sequence shown here is derived from an EMBL/GenBank/DDBJ whole genome shotgun (WGS) entry which is preliminary data.</text>
</comment>
<keyword evidence="1" id="KW-0812">Transmembrane</keyword>
<accession>A0A930HXZ4</accession>
<dbReference type="InterPro" id="IPR032508">
    <property type="entry name" value="FecR_C"/>
</dbReference>
<organism evidence="4 5">
    <name type="scientific">Prevotella histicola</name>
    <dbReference type="NCBI Taxonomy" id="470565"/>
    <lineage>
        <taxon>Bacteria</taxon>
        <taxon>Pseudomonadati</taxon>
        <taxon>Bacteroidota</taxon>
        <taxon>Bacteroidia</taxon>
        <taxon>Bacteroidales</taxon>
        <taxon>Prevotellaceae</taxon>
        <taxon>Prevotella</taxon>
    </lineage>
</organism>
<dbReference type="Pfam" id="PF16344">
    <property type="entry name" value="FecR_C"/>
    <property type="match status" value="1"/>
</dbReference>
<sequence>MNKINNKIIKDYLAGKANDKEMEQLAKWLELSEENSKRVFGEELIYHIGKPNPLATQEKISKAEEKLFNKIAKEETKEHHLNLHNIIKYAAIFLVVLMVGGGMFTYLHRSKEYITVAAQDNIQHITLPDNSVVWLNKGASISYNKDFDGEERRVNIKGEALFKVTKNPEKPFIVSSNGATARVLGTTFNFNEHGKNGNEEISLIEGRLEVTGLNHEGKVILHPNQKATINKNSKSIQTKKEYTPVEAAWRDNMVPFENLNIIQIAQIIEQLYDVNVTVDSSLNNQKTYSGVIKKSSDIRTVLNGLAFTISFKYTIEGKKIILSAP</sequence>
<proteinExistence type="predicted"/>
<evidence type="ECO:0000313" key="5">
    <source>
        <dbReference type="Proteomes" id="UP000757461"/>
    </source>
</evidence>
<dbReference type="PANTHER" id="PTHR30273:SF2">
    <property type="entry name" value="PROTEIN FECR"/>
    <property type="match status" value="1"/>
</dbReference>
<dbReference type="PIRSF" id="PIRSF018266">
    <property type="entry name" value="FecR"/>
    <property type="match status" value="1"/>
</dbReference>
<feature type="domain" description="Protein FecR C-terminal" evidence="3">
    <location>
        <begin position="256"/>
        <end position="322"/>
    </location>
</feature>
<dbReference type="InterPro" id="IPR006860">
    <property type="entry name" value="FecR"/>
</dbReference>